<keyword evidence="4 8" id="KW-0554">One-carbon metabolism</keyword>
<comment type="pathway">
    <text evidence="1 8">Cofactor biosynthesis; tetrahydrofolate biosynthesis; 5,6,7,8-tetrahydrofolate from 7,8-dihydrofolate: step 1/1.</text>
</comment>
<dbReference type="PROSITE" id="PS51330">
    <property type="entry name" value="DHFR_2"/>
    <property type="match status" value="1"/>
</dbReference>
<dbReference type="PANTHER" id="PTHR48069:SF3">
    <property type="entry name" value="DIHYDROFOLATE REDUCTASE"/>
    <property type="match status" value="1"/>
</dbReference>
<comment type="catalytic activity">
    <reaction evidence="8">
        <text>(6S)-5,6,7,8-tetrahydrofolate + NADP(+) = 7,8-dihydrofolate + NADPH + H(+)</text>
        <dbReference type="Rhea" id="RHEA:15009"/>
        <dbReference type="ChEBI" id="CHEBI:15378"/>
        <dbReference type="ChEBI" id="CHEBI:57451"/>
        <dbReference type="ChEBI" id="CHEBI:57453"/>
        <dbReference type="ChEBI" id="CHEBI:57783"/>
        <dbReference type="ChEBI" id="CHEBI:58349"/>
        <dbReference type="EC" id="1.5.1.3"/>
    </reaction>
</comment>
<organism evidence="10 11">
    <name type="scientific">Rhodopseudomonas julia</name>
    <dbReference type="NCBI Taxonomy" id="200617"/>
    <lineage>
        <taxon>Bacteria</taxon>
        <taxon>Pseudomonadati</taxon>
        <taxon>Pseudomonadota</taxon>
        <taxon>Alphaproteobacteria</taxon>
        <taxon>Hyphomicrobiales</taxon>
        <taxon>Nitrobacteraceae</taxon>
        <taxon>Rhodopseudomonas</taxon>
    </lineage>
</organism>
<evidence type="ECO:0000313" key="10">
    <source>
        <dbReference type="EMBL" id="MDQ0326693.1"/>
    </source>
</evidence>
<evidence type="ECO:0000256" key="7">
    <source>
        <dbReference type="ARBA" id="ARBA00025067"/>
    </source>
</evidence>
<dbReference type="InterPro" id="IPR001796">
    <property type="entry name" value="DHFR_dom"/>
</dbReference>
<evidence type="ECO:0000256" key="1">
    <source>
        <dbReference type="ARBA" id="ARBA00004903"/>
    </source>
</evidence>
<evidence type="ECO:0000256" key="2">
    <source>
        <dbReference type="ARBA" id="ARBA00009539"/>
    </source>
</evidence>
<proteinExistence type="inferred from homology"/>
<dbReference type="InterPro" id="IPR024072">
    <property type="entry name" value="DHFR-like_dom_sf"/>
</dbReference>
<keyword evidence="6 8" id="KW-0560">Oxidoreductase</keyword>
<evidence type="ECO:0000256" key="8">
    <source>
        <dbReference type="PIRNR" id="PIRNR000194"/>
    </source>
</evidence>
<feature type="domain" description="DHFR" evidence="9">
    <location>
        <begin position="5"/>
        <end position="170"/>
    </location>
</feature>
<comment type="function">
    <text evidence="7 8">Key enzyme in folate metabolism. Catalyzes an essential reaction for de novo glycine and purine synthesis, and for DNA precursor synthesis.</text>
</comment>
<dbReference type="CDD" id="cd00209">
    <property type="entry name" value="DHFR"/>
    <property type="match status" value="1"/>
</dbReference>
<protein>
    <recommendedName>
        <fullName evidence="3 8">Dihydrofolate reductase</fullName>
        <ecNumber evidence="3 8">1.5.1.3</ecNumber>
    </recommendedName>
</protein>
<dbReference type="PANTHER" id="PTHR48069">
    <property type="entry name" value="DIHYDROFOLATE REDUCTASE"/>
    <property type="match status" value="1"/>
</dbReference>
<keyword evidence="11" id="KW-1185">Reference proteome</keyword>
<dbReference type="EMBL" id="JAUSUK010000002">
    <property type="protein sequence ID" value="MDQ0326693.1"/>
    <property type="molecule type" value="Genomic_DNA"/>
</dbReference>
<dbReference type="PRINTS" id="PR00070">
    <property type="entry name" value="DHFR"/>
</dbReference>
<dbReference type="RefSeq" id="WP_307154841.1">
    <property type="nucleotide sequence ID" value="NZ_JAUSUK010000002.1"/>
</dbReference>
<accession>A0ABU0C946</accession>
<dbReference type="EC" id="1.5.1.3" evidence="3 8"/>
<dbReference type="PIRSF" id="PIRSF000194">
    <property type="entry name" value="DHFR"/>
    <property type="match status" value="1"/>
</dbReference>
<comment type="caution">
    <text evidence="10">The sequence shown here is derived from an EMBL/GenBank/DDBJ whole genome shotgun (WGS) entry which is preliminary data.</text>
</comment>
<evidence type="ECO:0000256" key="3">
    <source>
        <dbReference type="ARBA" id="ARBA00012856"/>
    </source>
</evidence>
<dbReference type="GO" id="GO:0004146">
    <property type="term" value="F:dihydrofolate reductase activity"/>
    <property type="evidence" value="ECO:0007669"/>
    <property type="project" value="UniProtKB-EC"/>
</dbReference>
<sequence>MTAPKISLVVAVAQNGIIGRDGALPWRVRGDMKRFRAVTMGKPIIMGRRTWESLKGPLPGRSNLVVTRQEGYEAPGATTAPSFDDALSLAEDAAARLNADEICVIGGAEIFAAALPRASLLHWTEIAAEPEGDVAFPPFERAAWQEISCDRLPVHEGDTAEAIYRLLERR</sequence>
<evidence type="ECO:0000259" key="9">
    <source>
        <dbReference type="PROSITE" id="PS51330"/>
    </source>
</evidence>
<evidence type="ECO:0000256" key="5">
    <source>
        <dbReference type="ARBA" id="ARBA00022857"/>
    </source>
</evidence>
<dbReference type="SUPFAM" id="SSF53597">
    <property type="entry name" value="Dihydrofolate reductase-like"/>
    <property type="match status" value="1"/>
</dbReference>
<evidence type="ECO:0000256" key="4">
    <source>
        <dbReference type="ARBA" id="ARBA00022563"/>
    </source>
</evidence>
<comment type="similarity">
    <text evidence="2 8">Belongs to the dihydrofolate reductase family.</text>
</comment>
<dbReference type="Pfam" id="PF00186">
    <property type="entry name" value="DHFR_1"/>
    <property type="match status" value="1"/>
</dbReference>
<dbReference type="Proteomes" id="UP001230253">
    <property type="component" value="Unassembled WGS sequence"/>
</dbReference>
<evidence type="ECO:0000256" key="6">
    <source>
        <dbReference type="ARBA" id="ARBA00023002"/>
    </source>
</evidence>
<evidence type="ECO:0000313" key="11">
    <source>
        <dbReference type="Proteomes" id="UP001230253"/>
    </source>
</evidence>
<name>A0ABU0C946_9BRAD</name>
<dbReference type="Gene3D" id="3.40.430.10">
    <property type="entry name" value="Dihydrofolate Reductase, subunit A"/>
    <property type="match status" value="1"/>
</dbReference>
<gene>
    <name evidence="10" type="ORF">J2R99_002562</name>
</gene>
<reference evidence="10 11" key="1">
    <citation type="submission" date="2023-07" db="EMBL/GenBank/DDBJ databases">
        <title>Genomic Encyclopedia of Type Strains, Phase IV (KMG-IV): sequencing the most valuable type-strain genomes for metagenomic binning, comparative biology and taxonomic classification.</title>
        <authorList>
            <person name="Goeker M."/>
        </authorList>
    </citation>
    <scope>NUCLEOTIDE SEQUENCE [LARGE SCALE GENOMIC DNA]</scope>
    <source>
        <strain evidence="10 11">DSM 11549</strain>
    </source>
</reference>
<dbReference type="InterPro" id="IPR012259">
    <property type="entry name" value="DHFR"/>
</dbReference>
<keyword evidence="5 8" id="KW-0521">NADP</keyword>